<reference evidence="7 8" key="1">
    <citation type="journal article" date="2011" name="Stand. Genomic Sci.">
        <title>Complete genome sequence of Haliscomenobacter hydrossis type strain (O).</title>
        <authorList>
            <consortium name="US DOE Joint Genome Institute (JGI-PGF)"/>
            <person name="Daligault H."/>
            <person name="Lapidus A."/>
            <person name="Zeytun A."/>
            <person name="Nolan M."/>
            <person name="Lucas S."/>
            <person name="Del Rio T.G."/>
            <person name="Tice H."/>
            <person name="Cheng J.F."/>
            <person name="Tapia R."/>
            <person name="Han C."/>
            <person name="Goodwin L."/>
            <person name="Pitluck S."/>
            <person name="Liolios K."/>
            <person name="Pagani I."/>
            <person name="Ivanova N."/>
            <person name="Huntemann M."/>
            <person name="Mavromatis K."/>
            <person name="Mikhailova N."/>
            <person name="Pati A."/>
            <person name="Chen A."/>
            <person name="Palaniappan K."/>
            <person name="Land M."/>
            <person name="Hauser L."/>
            <person name="Brambilla E.M."/>
            <person name="Rohde M."/>
            <person name="Verbarg S."/>
            <person name="Goker M."/>
            <person name="Bristow J."/>
            <person name="Eisen J.A."/>
            <person name="Markowitz V."/>
            <person name="Hugenholtz P."/>
            <person name="Kyrpides N.C."/>
            <person name="Klenk H.P."/>
            <person name="Woyke T."/>
        </authorList>
    </citation>
    <scope>NUCLEOTIDE SEQUENCE [LARGE SCALE GENOMIC DNA]</scope>
    <source>
        <strain evidence="8">ATCC 27775 / DSM 1100 / LMG 10767 / O</strain>
    </source>
</reference>
<dbReference type="PROSITE" id="PS51219">
    <property type="entry name" value="DPCK"/>
    <property type="match status" value="1"/>
</dbReference>
<dbReference type="STRING" id="760192.Halhy_5721"/>
<dbReference type="HAMAP" id="MF_00376">
    <property type="entry name" value="Dephospho_CoA_kinase"/>
    <property type="match status" value="1"/>
</dbReference>
<keyword evidence="5" id="KW-0963">Cytoplasm</keyword>
<dbReference type="PANTHER" id="PTHR10695:SF46">
    <property type="entry name" value="BIFUNCTIONAL COENZYME A SYNTHASE-RELATED"/>
    <property type="match status" value="1"/>
</dbReference>
<dbReference type="OrthoDB" id="9812943at2"/>
<name>F4KVW9_HALH1</name>
<dbReference type="GO" id="GO:0004140">
    <property type="term" value="F:dephospho-CoA kinase activity"/>
    <property type="evidence" value="ECO:0007669"/>
    <property type="project" value="UniProtKB-UniRule"/>
</dbReference>
<dbReference type="KEGG" id="hhy:Halhy_5721"/>
<evidence type="ECO:0000256" key="5">
    <source>
        <dbReference type="HAMAP-Rule" id="MF_00376"/>
    </source>
</evidence>
<keyword evidence="5 7" id="KW-0808">Transferase</keyword>
<evidence type="ECO:0000256" key="3">
    <source>
        <dbReference type="ARBA" id="ARBA00022840"/>
    </source>
</evidence>
<dbReference type="EMBL" id="CP002691">
    <property type="protein sequence ID" value="AEE53544.1"/>
    <property type="molecule type" value="Genomic_DNA"/>
</dbReference>
<sequence>MQHLGITGGIGSGKTTVCKIFETLGIPVYYADERAKYLMSHDRELIAGISTLFGPEAYLEPQVLNRAHIAQHAFNDQEKLAQLNALVHPAVARDGLEWQTAQHNVPYTLKEAALLFESGSYRALDQIIVVTAPIELRIQRVMARDAAKREAVEARISKQMPEEEKVNLADFVIYNDGVRALIPQVLAIHRGLIGN</sequence>
<comment type="function">
    <text evidence="5">Catalyzes the phosphorylation of the 3'-hydroxyl group of dephosphocoenzyme A to form coenzyme A.</text>
</comment>
<proteinExistence type="inferred from homology"/>
<dbReference type="EC" id="2.7.1.24" evidence="5 6"/>
<organism evidence="7 8">
    <name type="scientific">Haliscomenobacter hydrossis (strain ATCC 27775 / DSM 1100 / LMG 10767 / O)</name>
    <dbReference type="NCBI Taxonomy" id="760192"/>
    <lineage>
        <taxon>Bacteria</taxon>
        <taxon>Pseudomonadati</taxon>
        <taxon>Bacteroidota</taxon>
        <taxon>Saprospiria</taxon>
        <taxon>Saprospirales</taxon>
        <taxon>Haliscomenobacteraceae</taxon>
        <taxon>Haliscomenobacter</taxon>
    </lineage>
</organism>
<keyword evidence="4 5" id="KW-0173">Coenzyme A biosynthesis</keyword>
<comment type="catalytic activity">
    <reaction evidence="5">
        <text>3'-dephospho-CoA + ATP = ADP + CoA + H(+)</text>
        <dbReference type="Rhea" id="RHEA:18245"/>
        <dbReference type="ChEBI" id="CHEBI:15378"/>
        <dbReference type="ChEBI" id="CHEBI:30616"/>
        <dbReference type="ChEBI" id="CHEBI:57287"/>
        <dbReference type="ChEBI" id="CHEBI:57328"/>
        <dbReference type="ChEBI" id="CHEBI:456216"/>
        <dbReference type="EC" id="2.7.1.24"/>
    </reaction>
</comment>
<gene>
    <name evidence="5" type="primary">coaE</name>
    <name evidence="7" type="ordered locus">Halhy_5721</name>
</gene>
<dbReference type="RefSeq" id="WP_013768073.1">
    <property type="nucleotide sequence ID" value="NC_015510.1"/>
</dbReference>
<evidence type="ECO:0000256" key="6">
    <source>
        <dbReference type="NCBIfam" id="TIGR00152"/>
    </source>
</evidence>
<dbReference type="InterPro" id="IPR027417">
    <property type="entry name" value="P-loop_NTPase"/>
</dbReference>
<comment type="pathway">
    <text evidence="5">Cofactor biosynthesis; coenzyme A biosynthesis; CoA from (R)-pantothenate: step 5/5.</text>
</comment>
<keyword evidence="5 7" id="KW-0418">Kinase</keyword>
<dbReference type="AlphaFoldDB" id="F4KVW9"/>
<comment type="similarity">
    <text evidence="1 5">Belongs to the CoaE family.</text>
</comment>
<dbReference type="PANTHER" id="PTHR10695">
    <property type="entry name" value="DEPHOSPHO-COA KINASE-RELATED"/>
    <property type="match status" value="1"/>
</dbReference>
<reference key="2">
    <citation type="submission" date="2011-04" db="EMBL/GenBank/DDBJ databases">
        <title>Complete sequence of chromosome of Haliscomenobacter hydrossis DSM 1100.</title>
        <authorList>
            <consortium name="US DOE Joint Genome Institute (JGI-PGF)"/>
            <person name="Lucas S."/>
            <person name="Han J."/>
            <person name="Lapidus A."/>
            <person name="Bruce D."/>
            <person name="Goodwin L."/>
            <person name="Pitluck S."/>
            <person name="Peters L."/>
            <person name="Kyrpides N."/>
            <person name="Mavromatis K."/>
            <person name="Ivanova N."/>
            <person name="Ovchinnikova G."/>
            <person name="Pagani I."/>
            <person name="Daligault H."/>
            <person name="Detter J.C."/>
            <person name="Han C."/>
            <person name="Land M."/>
            <person name="Hauser L."/>
            <person name="Markowitz V."/>
            <person name="Cheng J.-F."/>
            <person name="Hugenholtz P."/>
            <person name="Woyke T."/>
            <person name="Wu D."/>
            <person name="Verbarg S."/>
            <person name="Frueling A."/>
            <person name="Brambilla E."/>
            <person name="Klenk H.-P."/>
            <person name="Eisen J.A."/>
        </authorList>
    </citation>
    <scope>NUCLEOTIDE SEQUENCE</scope>
    <source>
        <strain>DSM 1100</strain>
    </source>
</reference>
<evidence type="ECO:0000313" key="7">
    <source>
        <dbReference type="EMBL" id="AEE53544.1"/>
    </source>
</evidence>
<evidence type="ECO:0000256" key="1">
    <source>
        <dbReference type="ARBA" id="ARBA00009018"/>
    </source>
</evidence>
<accession>F4KVW9</accession>
<dbReference type="Proteomes" id="UP000008461">
    <property type="component" value="Chromosome"/>
</dbReference>
<dbReference type="InterPro" id="IPR001977">
    <property type="entry name" value="Depp_CoAkinase"/>
</dbReference>
<dbReference type="UniPathway" id="UPA00241">
    <property type="reaction ID" value="UER00356"/>
</dbReference>
<dbReference type="GO" id="GO:0005737">
    <property type="term" value="C:cytoplasm"/>
    <property type="evidence" value="ECO:0007669"/>
    <property type="project" value="UniProtKB-SubCell"/>
</dbReference>
<dbReference type="GO" id="GO:0005524">
    <property type="term" value="F:ATP binding"/>
    <property type="evidence" value="ECO:0007669"/>
    <property type="project" value="UniProtKB-UniRule"/>
</dbReference>
<dbReference type="SUPFAM" id="SSF52540">
    <property type="entry name" value="P-loop containing nucleoside triphosphate hydrolases"/>
    <property type="match status" value="1"/>
</dbReference>
<evidence type="ECO:0000256" key="2">
    <source>
        <dbReference type="ARBA" id="ARBA00022741"/>
    </source>
</evidence>
<dbReference type="HOGENOM" id="CLU_057180_3_1_10"/>
<keyword evidence="2 5" id="KW-0547">Nucleotide-binding</keyword>
<feature type="binding site" evidence="5">
    <location>
        <begin position="11"/>
        <end position="16"/>
    </location>
    <ligand>
        <name>ATP</name>
        <dbReference type="ChEBI" id="CHEBI:30616"/>
    </ligand>
</feature>
<dbReference type="eggNOG" id="COG0237">
    <property type="taxonomic scope" value="Bacteria"/>
</dbReference>
<keyword evidence="3 5" id="KW-0067">ATP-binding</keyword>
<keyword evidence="8" id="KW-1185">Reference proteome</keyword>
<protein>
    <recommendedName>
        <fullName evidence="5 6">Dephospho-CoA kinase</fullName>
        <ecNumber evidence="5 6">2.7.1.24</ecNumber>
    </recommendedName>
    <alternativeName>
        <fullName evidence="5">Dephosphocoenzyme A kinase</fullName>
    </alternativeName>
</protein>
<dbReference type="GO" id="GO:0015937">
    <property type="term" value="P:coenzyme A biosynthetic process"/>
    <property type="evidence" value="ECO:0007669"/>
    <property type="project" value="UniProtKB-UniRule"/>
</dbReference>
<dbReference type="Gene3D" id="3.40.50.300">
    <property type="entry name" value="P-loop containing nucleotide triphosphate hydrolases"/>
    <property type="match status" value="1"/>
</dbReference>
<dbReference type="CDD" id="cd02022">
    <property type="entry name" value="DPCK"/>
    <property type="match status" value="1"/>
</dbReference>
<dbReference type="Pfam" id="PF01121">
    <property type="entry name" value="CoaE"/>
    <property type="match status" value="1"/>
</dbReference>
<comment type="subcellular location">
    <subcellularLocation>
        <location evidence="5">Cytoplasm</location>
    </subcellularLocation>
</comment>
<evidence type="ECO:0000313" key="8">
    <source>
        <dbReference type="Proteomes" id="UP000008461"/>
    </source>
</evidence>
<evidence type="ECO:0000256" key="4">
    <source>
        <dbReference type="ARBA" id="ARBA00022993"/>
    </source>
</evidence>
<dbReference type="NCBIfam" id="TIGR00152">
    <property type="entry name" value="dephospho-CoA kinase"/>
    <property type="match status" value="1"/>
</dbReference>